<dbReference type="PANTHER" id="PTHR43883">
    <property type="entry name" value="SLR0207 PROTEIN"/>
    <property type="match status" value="1"/>
</dbReference>
<dbReference type="InterPro" id="IPR052732">
    <property type="entry name" value="Cell-binding_unc_protein"/>
</dbReference>
<dbReference type="SUPFAM" id="SSF56112">
    <property type="entry name" value="Protein kinase-like (PK-like)"/>
    <property type="match status" value="1"/>
</dbReference>
<dbReference type="KEGG" id="dov:DSCO28_66280"/>
<proteinExistence type="predicted"/>
<name>A0A5K8A0L9_9BACT</name>
<dbReference type="RefSeq" id="WP_173180040.1">
    <property type="nucleotide sequence ID" value="NZ_AP021876.1"/>
</dbReference>
<dbReference type="PANTHER" id="PTHR43883:SF1">
    <property type="entry name" value="GLUCONOKINASE"/>
    <property type="match status" value="1"/>
</dbReference>
<dbReference type="EMBL" id="AP021876">
    <property type="protein sequence ID" value="BBO86062.1"/>
    <property type="molecule type" value="Genomic_DNA"/>
</dbReference>
<evidence type="ECO:0008006" key="3">
    <source>
        <dbReference type="Google" id="ProtNLM"/>
    </source>
</evidence>
<dbReference type="Proteomes" id="UP000425960">
    <property type="component" value="Chromosome"/>
</dbReference>
<protein>
    <recommendedName>
        <fullName evidence="3">Aminoglycoside phosphotransferase domain-containing protein</fullName>
    </recommendedName>
</protein>
<evidence type="ECO:0000313" key="1">
    <source>
        <dbReference type="EMBL" id="BBO86062.1"/>
    </source>
</evidence>
<organism evidence="1 2">
    <name type="scientific">Desulfosarcina ovata subsp. sediminis</name>
    <dbReference type="NCBI Taxonomy" id="885957"/>
    <lineage>
        <taxon>Bacteria</taxon>
        <taxon>Pseudomonadati</taxon>
        <taxon>Thermodesulfobacteriota</taxon>
        <taxon>Desulfobacteria</taxon>
        <taxon>Desulfobacterales</taxon>
        <taxon>Desulfosarcinaceae</taxon>
        <taxon>Desulfosarcina</taxon>
    </lineage>
</organism>
<sequence length="530" mass="59484">MSVNHQPAILEAMRQPEFYPHPVAALTRCETHISTVFLTGQWVYKIKKPVDLGFLDFSTLEKRKVCCDQEILLNRRLSRGVYQDVRPITRQGDDRYALDGSGQVVEYAVAMRQLKEEDAMHRQLAEGRFREANLEPLVRRLVGFYENAAVSVTPTPVESLAWKENLDQVAAVTVPAQRSSFAFVRSASHSFFSRHSGLFEKRRLAGRIRDCHGDLRCDHIYFTDDGIQIIDCIEFSSQLRILDVICDLAFLVMDLAAHGFADLSRTLVRRYVELTDDPGALPLLDFYCCYRAMVRFKVSCLRLKEQGVPASERKALQLAAADYLSMATGYAATFSRPTLWLVCGLPATGKSTVAAALAELWDIPVIRSDVVRKTIFADDRTAPGTAPFEKGIYSAQATEMTYREVLALAEELLKKGLSVIVDATFSRRMQRNCALRLAEASQVTAVFVECRATESIIADRLRKRESEPSVSDARLIHLDAFLNRFEPFQPMANAKHIVVDTAVSPALSLRQIVLADALWDHPTRQGGPHV</sequence>
<dbReference type="Pfam" id="PF13671">
    <property type="entry name" value="AAA_33"/>
    <property type="match status" value="1"/>
</dbReference>
<dbReference type="SUPFAM" id="SSF52540">
    <property type="entry name" value="P-loop containing nucleoside triphosphate hydrolases"/>
    <property type="match status" value="1"/>
</dbReference>
<evidence type="ECO:0000313" key="2">
    <source>
        <dbReference type="Proteomes" id="UP000425960"/>
    </source>
</evidence>
<dbReference type="AlphaFoldDB" id="A0A5K8A0L9"/>
<gene>
    <name evidence="1" type="ORF">DSCO28_66280</name>
</gene>
<dbReference type="InterPro" id="IPR027417">
    <property type="entry name" value="P-loop_NTPase"/>
</dbReference>
<accession>A0A5K8A0L9</accession>
<dbReference type="InterPro" id="IPR011009">
    <property type="entry name" value="Kinase-like_dom_sf"/>
</dbReference>
<dbReference type="Gene3D" id="3.40.50.300">
    <property type="entry name" value="P-loop containing nucleotide triphosphate hydrolases"/>
    <property type="match status" value="1"/>
</dbReference>
<reference evidence="1 2" key="1">
    <citation type="submission" date="2019-11" db="EMBL/GenBank/DDBJ databases">
        <title>Comparative genomics of hydrocarbon-degrading Desulfosarcina strains.</title>
        <authorList>
            <person name="Watanabe M."/>
            <person name="Kojima H."/>
            <person name="Fukui M."/>
        </authorList>
    </citation>
    <scope>NUCLEOTIDE SEQUENCE [LARGE SCALE GENOMIC DNA]</scope>
    <source>
        <strain evidence="1 2">28bB2T</strain>
    </source>
</reference>